<proteinExistence type="predicted"/>
<protein>
    <submittedName>
        <fullName evidence="1">Uncharacterized protein</fullName>
    </submittedName>
</protein>
<dbReference type="Proteomes" id="UP000268007">
    <property type="component" value="Unassembled WGS sequence"/>
</dbReference>
<dbReference type="RefSeq" id="WP_262707402.1">
    <property type="nucleotide sequence ID" value="NZ_RBKU01000001.1"/>
</dbReference>
<accession>A0A495IX57</accession>
<evidence type="ECO:0000313" key="1">
    <source>
        <dbReference type="EMBL" id="RKR81172.1"/>
    </source>
</evidence>
<reference evidence="1 2" key="1">
    <citation type="submission" date="2018-10" db="EMBL/GenBank/DDBJ databases">
        <title>Genomic Encyclopedia of Archaeal and Bacterial Type Strains, Phase II (KMG-II): from individual species to whole genera.</title>
        <authorList>
            <person name="Goeker M."/>
        </authorList>
    </citation>
    <scope>NUCLEOTIDE SEQUENCE [LARGE SCALE GENOMIC DNA]</scope>
    <source>
        <strain evidence="1 2">DSM 18602</strain>
    </source>
</reference>
<keyword evidence="2" id="KW-1185">Reference proteome</keyword>
<dbReference type="EMBL" id="RBKU01000001">
    <property type="protein sequence ID" value="RKR81172.1"/>
    <property type="molecule type" value="Genomic_DNA"/>
</dbReference>
<name>A0A495IX57_9SPHI</name>
<organism evidence="1 2">
    <name type="scientific">Mucilaginibacter gracilis</name>
    <dbReference type="NCBI Taxonomy" id="423350"/>
    <lineage>
        <taxon>Bacteria</taxon>
        <taxon>Pseudomonadati</taxon>
        <taxon>Bacteroidota</taxon>
        <taxon>Sphingobacteriia</taxon>
        <taxon>Sphingobacteriales</taxon>
        <taxon>Sphingobacteriaceae</taxon>
        <taxon>Mucilaginibacter</taxon>
    </lineage>
</organism>
<gene>
    <name evidence="1" type="ORF">BDD43_1316</name>
</gene>
<dbReference type="AlphaFoldDB" id="A0A495IX57"/>
<sequence>MDYQSKRLANIIKINPEDGPDIKELKDYLTQGSFEIEIEL</sequence>
<evidence type="ECO:0000313" key="2">
    <source>
        <dbReference type="Proteomes" id="UP000268007"/>
    </source>
</evidence>
<comment type="caution">
    <text evidence="1">The sequence shown here is derived from an EMBL/GenBank/DDBJ whole genome shotgun (WGS) entry which is preliminary data.</text>
</comment>